<sequence length="207" mass="23264">MGMTQQWSNTGSYVELQQRCYKSRYDVSAGAGCVTVEEARELEERQRLQERGWSRSEEEEQEARGGRRTPPLFHRVQRPASAQIHQQLNFRTFLSWEQLHRVPAPLGDIVCRLNEEAGAILFSGGWRVPKNPPQRKPGKRGGKRGQADSATSSSLTTLFAPQPLMPSAPPTGGHFARARRRRRKTLAGSPENGRAQRSHLGRCCCDT</sequence>
<protein>
    <submittedName>
        <fullName evidence="2">Uncharacterized protein</fullName>
    </submittedName>
</protein>
<evidence type="ECO:0000313" key="3">
    <source>
        <dbReference type="Proteomes" id="UP001153269"/>
    </source>
</evidence>
<dbReference type="Proteomes" id="UP001153269">
    <property type="component" value="Unassembled WGS sequence"/>
</dbReference>
<dbReference type="EMBL" id="CADEAL010000635">
    <property type="protein sequence ID" value="CAB1423103.1"/>
    <property type="molecule type" value="Genomic_DNA"/>
</dbReference>
<feature type="region of interest" description="Disordered" evidence="1">
    <location>
        <begin position="124"/>
        <end position="207"/>
    </location>
</feature>
<feature type="compositionally biased region" description="Basic and acidic residues" evidence="1">
    <location>
        <begin position="45"/>
        <end position="56"/>
    </location>
</feature>
<evidence type="ECO:0000313" key="2">
    <source>
        <dbReference type="EMBL" id="CAB1423103.1"/>
    </source>
</evidence>
<comment type="caution">
    <text evidence="2">The sequence shown here is derived from an EMBL/GenBank/DDBJ whole genome shotgun (WGS) entry which is preliminary data.</text>
</comment>
<keyword evidence="3" id="KW-1185">Reference proteome</keyword>
<accession>A0A9N7U4B2</accession>
<evidence type="ECO:0000256" key="1">
    <source>
        <dbReference type="SAM" id="MobiDB-lite"/>
    </source>
</evidence>
<dbReference type="AlphaFoldDB" id="A0A9N7U4B2"/>
<reference evidence="2" key="1">
    <citation type="submission" date="2020-03" db="EMBL/GenBank/DDBJ databases">
        <authorList>
            <person name="Weist P."/>
        </authorList>
    </citation>
    <scope>NUCLEOTIDE SEQUENCE</scope>
</reference>
<organism evidence="2 3">
    <name type="scientific">Pleuronectes platessa</name>
    <name type="common">European plaice</name>
    <dbReference type="NCBI Taxonomy" id="8262"/>
    <lineage>
        <taxon>Eukaryota</taxon>
        <taxon>Metazoa</taxon>
        <taxon>Chordata</taxon>
        <taxon>Craniata</taxon>
        <taxon>Vertebrata</taxon>
        <taxon>Euteleostomi</taxon>
        <taxon>Actinopterygii</taxon>
        <taxon>Neopterygii</taxon>
        <taxon>Teleostei</taxon>
        <taxon>Neoteleostei</taxon>
        <taxon>Acanthomorphata</taxon>
        <taxon>Carangaria</taxon>
        <taxon>Pleuronectiformes</taxon>
        <taxon>Pleuronectoidei</taxon>
        <taxon>Pleuronectidae</taxon>
        <taxon>Pleuronectes</taxon>
    </lineage>
</organism>
<feature type="region of interest" description="Disordered" evidence="1">
    <location>
        <begin position="45"/>
        <end position="72"/>
    </location>
</feature>
<name>A0A9N7U4B2_PLEPL</name>
<gene>
    <name evidence="2" type="ORF">PLEPLA_LOCUS11021</name>
</gene>
<feature type="compositionally biased region" description="Basic residues" evidence="1">
    <location>
        <begin position="176"/>
        <end position="185"/>
    </location>
</feature>
<proteinExistence type="predicted"/>